<feature type="region of interest" description="Disordered" evidence="11">
    <location>
        <begin position="113"/>
        <end position="155"/>
    </location>
</feature>
<dbReference type="GO" id="GO:0004674">
    <property type="term" value="F:protein serine/threonine kinase activity"/>
    <property type="evidence" value="ECO:0007669"/>
    <property type="project" value="UniProtKB-KW"/>
</dbReference>
<sequence length="1469" mass="161302">MDPSLLYPDDQTPAPTVCQSGDSHIVSVLLSAHEPGTETESGLLDVTDESTLNASTDANSLKCLPHSCHGSQYFSVCLEPLLRNDTKEHRCLNSPEPESEASPLLPRDFLPVQSSSAESEVKQEPPPSFSHTKVVTSPESSKDVRPRSEALTKPPLTVPFSTSSFSFERTSYFRSLSAQSDSLDSDAMVGPMSDLYIFEGDTHGFILSQTVDPSEITPPEYLPLSQTEMEKADHDCSPNVLMCDSEGIVSQCHHGFSEEQAIENNLSEVSQHEELRPPAADAWEVELVSVSGVRSAKAEVADLSLHLQRSDSPVELWVDAHQDLTGEGEEDVEVLDKASHLMMQEHQVSDYSNDSKRIGCSIDDSKGWGPPIKRWSSVDSWATALSDWTEIVEDPSEDIAAAFAEIGAEIDALTQSLDKLNAHTESDTLQENLKTTEQEGAQENMGVQDPNLKTQSIPESSIHSDQSCLPLGLEARGPEHQDNSNSKIVESSCDPENTTEGERKLAELPFVGSPRVTVAFSEGYSTDMTEIALRTVNASCSGLDLSQSDGYLKTFEDDIFLSSEAHPIKLNITEDTDLIIHPELVFKKPCGDGLCQVTDECSLSQRGSVDEQEVTFEGNTCPTDPDIFNRLSPTNPGVDRQVYPYTDEWFNALPDLLGESQVELQLGSFGFTTHLAPHSSDSSFIGQTSSSSEADQTQIDCLGCDHVQCSTPCSSPDGVTDKPFEEGDEELILKKQNTIIPTEKPSPDGVQEPHTKNTKQSFLTVTEEITNLSRELVNFAFLPLDHFVISENNRVAYFTLDIDDPFIPRPATPTFKPTELEGLELKMPHKTHKNPAESKARSKKEKSGGHHHSGQAHKKQENTPHHVSTQQTCKQQESRPTTGESHIIENSEAGIEVKDAKIVIETSTGGAEKKPHGKKKKKHGQGATVKSEGEPSVDVGNGAKPKTTMGRVDMFEAKLGAKTGKAQRDGNQSVSAEKKSKQPEEKVPQEEQPLPHTDHKNFQTKNSHSSNDKVIKRRRMSGDKFGKIVSALESKLPKTVASVKPKEEESQGNVGVARKKPYSEVVKQKIPPPKEDPKVVQPIQAASVSGDPQSLCLWCQFAAVHSDYTVTWSREGTVLAESKRSAGDESRVTLNITNATHKDLGRFECRLSSSHGAVTLDYLLTYEVLSEIVIPASPKIISSPAVDVSSEEEDAHFSKLFFREDFLSEQYFGENHPISIITEKDHFGEGMHRRAFRTTLKAGQIPLLVPGHACVLKVHNSISYGTKNNDELVQKNFNLAVEECQVQNTAREYIKAYTSAAQSVDAFGDVPEIIPIYLVHRPSNDVPYATLEEELIGDFVKYSVKDGKEINLMRRDSEPGQKCCAFQHWVYQNTEGNLLVTDMQGVGMKLTDVGIATCKKGYKGFKGNCATSFIDQFKALHQCNKYCEILGLSSLQPKPKKASAAPKPKPQPSAAPKKKIFGPTVKGKS</sequence>
<dbReference type="InterPro" id="IPR011009">
    <property type="entry name" value="Kinase-like_dom_sf"/>
</dbReference>
<dbReference type="Gene3D" id="3.20.200.10">
    <property type="entry name" value="MHCK/EF2 kinase"/>
    <property type="match status" value="1"/>
</dbReference>
<dbReference type="SUPFAM" id="SSF48726">
    <property type="entry name" value="Immunoglobulin"/>
    <property type="match status" value="1"/>
</dbReference>
<dbReference type="GeneTree" id="ENSGT00940000160524"/>
<feature type="region of interest" description="Disordered" evidence="11">
    <location>
        <begin position="1037"/>
        <end position="1058"/>
    </location>
</feature>
<evidence type="ECO:0000259" key="13">
    <source>
        <dbReference type="PROSITE" id="PS51158"/>
    </source>
</evidence>
<keyword evidence="15" id="KW-1185">Reference proteome</keyword>
<dbReference type="GO" id="GO:0004714">
    <property type="term" value="F:transmembrane receptor protein tyrosine kinase activity"/>
    <property type="evidence" value="ECO:0007669"/>
    <property type="project" value="UniProtKB-EC"/>
</dbReference>
<feature type="compositionally biased region" description="Basic and acidic residues" evidence="11">
    <location>
        <begin position="834"/>
        <end position="848"/>
    </location>
</feature>
<feature type="compositionally biased region" description="Basic and acidic residues" evidence="11">
    <location>
        <begin position="1010"/>
        <end position="1020"/>
    </location>
</feature>
<dbReference type="Ensembl" id="ENSKMAT00000019442.1">
    <property type="protein sequence ID" value="ENSKMAP00000019179.1"/>
    <property type="gene ID" value="ENSKMAG00000014263.1"/>
</dbReference>
<feature type="compositionally biased region" description="Polar residues" evidence="11">
    <location>
        <begin position="129"/>
        <end position="139"/>
    </location>
</feature>
<comment type="similarity">
    <text evidence="1">Belongs to the protein kinase superfamily. Alpha-type protein kinase family. ALPK subfamily.</text>
</comment>
<dbReference type="STRING" id="37003.ENSKMAP00000019179"/>
<feature type="compositionally biased region" description="Basic and acidic residues" evidence="11">
    <location>
        <begin position="140"/>
        <end position="150"/>
    </location>
</feature>
<dbReference type="InterPro" id="IPR036179">
    <property type="entry name" value="Ig-like_dom_sf"/>
</dbReference>
<dbReference type="CTD" id="115701"/>
<dbReference type="Gene3D" id="2.60.40.10">
    <property type="entry name" value="Immunoglobulins"/>
    <property type="match status" value="1"/>
</dbReference>
<feature type="domain" description="Alpha-type protein kinase" evidence="13">
    <location>
        <begin position="1203"/>
        <end position="1435"/>
    </location>
</feature>
<dbReference type="GeneID" id="108231058"/>
<dbReference type="OMA" id="TETAHCL"/>
<evidence type="ECO:0000256" key="9">
    <source>
        <dbReference type="ARBA" id="ARBA00048679"/>
    </source>
</evidence>
<evidence type="ECO:0000256" key="3">
    <source>
        <dbReference type="ARBA" id="ARBA00022527"/>
    </source>
</evidence>
<dbReference type="InterPro" id="IPR013783">
    <property type="entry name" value="Ig-like_fold"/>
</dbReference>
<comment type="catalytic activity">
    <reaction evidence="8">
        <text>L-threonyl-[protein] + ATP = O-phospho-L-threonyl-[protein] + ADP + H(+)</text>
        <dbReference type="Rhea" id="RHEA:46608"/>
        <dbReference type="Rhea" id="RHEA-COMP:11060"/>
        <dbReference type="Rhea" id="RHEA-COMP:11605"/>
        <dbReference type="ChEBI" id="CHEBI:15378"/>
        <dbReference type="ChEBI" id="CHEBI:30013"/>
        <dbReference type="ChEBI" id="CHEBI:30616"/>
        <dbReference type="ChEBI" id="CHEBI:61977"/>
        <dbReference type="ChEBI" id="CHEBI:456216"/>
        <dbReference type="EC" id="2.7.11.1"/>
    </reaction>
</comment>
<feature type="compositionally biased region" description="Basic residues" evidence="11">
    <location>
        <begin position="915"/>
        <end position="924"/>
    </location>
</feature>
<evidence type="ECO:0000256" key="2">
    <source>
        <dbReference type="ARBA" id="ARBA00012513"/>
    </source>
</evidence>
<name>A0A3Q3B4Y3_KRYMA</name>
<dbReference type="KEGG" id="kmr:108231058"/>
<dbReference type="EC" id="2.7.11.1" evidence="2"/>
<keyword evidence="7" id="KW-0393">Immunoglobulin domain</keyword>
<dbReference type="SUPFAM" id="SSF56112">
    <property type="entry name" value="Protein kinase-like (PK-like)"/>
    <property type="match status" value="1"/>
</dbReference>
<dbReference type="SMART" id="SM00811">
    <property type="entry name" value="Alpha_kinase"/>
    <property type="match status" value="1"/>
</dbReference>
<evidence type="ECO:0000256" key="7">
    <source>
        <dbReference type="ARBA" id="ARBA00023319"/>
    </source>
</evidence>
<dbReference type="Proteomes" id="UP000264800">
    <property type="component" value="Unplaced"/>
</dbReference>
<evidence type="ECO:0000256" key="1">
    <source>
        <dbReference type="ARBA" id="ARBA00008651"/>
    </source>
</evidence>
<evidence type="ECO:0000256" key="8">
    <source>
        <dbReference type="ARBA" id="ARBA00047899"/>
    </source>
</evidence>
<evidence type="ECO:0000256" key="10">
    <source>
        <dbReference type="ARBA" id="ARBA00051243"/>
    </source>
</evidence>
<evidence type="ECO:0000256" key="4">
    <source>
        <dbReference type="ARBA" id="ARBA00022679"/>
    </source>
</evidence>
<dbReference type="OrthoDB" id="301415at2759"/>
<dbReference type="PANTHER" id="PTHR47091:SF2">
    <property type="entry name" value="ALPHA-PROTEIN KINASE 2"/>
    <property type="match status" value="1"/>
</dbReference>
<keyword evidence="3" id="KW-0723">Serine/threonine-protein kinase</keyword>
<dbReference type="InterPro" id="IPR007110">
    <property type="entry name" value="Ig-like_dom"/>
</dbReference>
<proteinExistence type="inferred from homology"/>
<feature type="compositionally biased region" description="Polar residues" evidence="11">
    <location>
        <begin position="451"/>
        <end position="467"/>
    </location>
</feature>
<comment type="catalytic activity">
    <reaction evidence="9">
        <text>L-seryl-[protein] + ATP = O-phospho-L-seryl-[protein] + ADP + H(+)</text>
        <dbReference type="Rhea" id="RHEA:17989"/>
        <dbReference type="Rhea" id="RHEA-COMP:9863"/>
        <dbReference type="Rhea" id="RHEA-COMP:11604"/>
        <dbReference type="ChEBI" id="CHEBI:15378"/>
        <dbReference type="ChEBI" id="CHEBI:29999"/>
        <dbReference type="ChEBI" id="CHEBI:30616"/>
        <dbReference type="ChEBI" id="CHEBI:83421"/>
        <dbReference type="ChEBI" id="CHEBI:456216"/>
        <dbReference type="EC" id="2.7.11.1"/>
    </reaction>
</comment>
<feature type="compositionally biased region" description="Polar residues" evidence="11">
    <location>
        <begin position="483"/>
        <end position="498"/>
    </location>
</feature>
<keyword evidence="4" id="KW-0808">Transferase</keyword>
<dbReference type="Pfam" id="PF00047">
    <property type="entry name" value="ig"/>
    <property type="match status" value="1"/>
</dbReference>
<evidence type="ECO:0000313" key="14">
    <source>
        <dbReference type="Ensembl" id="ENSKMAP00000019179.1"/>
    </source>
</evidence>
<feature type="region of interest" description="Disordered" evidence="11">
    <location>
        <begin position="440"/>
        <end position="499"/>
    </location>
</feature>
<feature type="region of interest" description="Disordered" evidence="11">
    <location>
        <begin position="907"/>
        <end position="1020"/>
    </location>
</feature>
<accession>A0A3Q3B4Y3</accession>
<comment type="catalytic activity">
    <reaction evidence="10">
        <text>L-tyrosyl-[protein] + ATP = O-phospho-L-tyrosyl-[protein] + ADP + H(+)</text>
        <dbReference type="Rhea" id="RHEA:10596"/>
        <dbReference type="Rhea" id="RHEA-COMP:10136"/>
        <dbReference type="Rhea" id="RHEA-COMP:20101"/>
        <dbReference type="ChEBI" id="CHEBI:15378"/>
        <dbReference type="ChEBI" id="CHEBI:30616"/>
        <dbReference type="ChEBI" id="CHEBI:46858"/>
        <dbReference type="ChEBI" id="CHEBI:61978"/>
        <dbReference type="ChEBI" id="CHEBI:456216"/>
        <dbReference type="EC" id="2.7.10.1"/>
    </reaction>
</comment>
<dbReference type="PROSITE" id="PS51158">
    <property type="entry name" value="ALPHA_KINASE"/>
    <property type="match status" value="1"/>
</dbReference>
<feature type="region of interest" description="Disordered" evidence="11">
    <location>
        <begin position="821"/>
        <end position="894"/>
    </location>
</feature>
<evidence type="ECO:0000256" key="5">
    <source>
        <dbReference type="ARBA" id="ARBA00022777"/>
    </source>
</evidence>
<reference evidence="14" key="2">
    <citation type="submission" date="2025-09" db="UniProtKB">
        <authorList>
            <consortium name="Ensembl"/>
        </authorList>
    </citation>
    <scope>IDENTIFICATION</scope>
</reference>
<keyword evidence="5" id="KW-0418">Kinase</keyword>
<feature type="region of interest" description="Disordered" evidence="11">
    <location>
        <begin position="1438"/>
        <end position="1469"/>
    </location>
</feature>
<dbReference type="GO" id="GO:0005524">
    <property type="term" value="F:ATP binding"/>
    <property type="evidence" value="ECO:0007669"/>
    <property type="project" value="InterPro"/>
</dbReference>
<reference evidence="14" key="1">
    <citation type="submission" date="2025-08" db="UniProtKB">
        <authorList>
            <consortium name="Ensembl"/>
        </authorList>
    </citation>
    <scope>IDENTIFICATION</scope>
</reference>
<protein>
    <recommendedName>
        <fullName evidence="2">non-specific serine/threonine protein kinase</fullName>
        <ecNumber evidence="2">2.7.11.1</ecNumber>
    </recommendedName>
</protein>
<dbReference type="InterPro" id="IPR013151">
    <property type="entry name" value="Immunoglobulin_dom"/>
</dbReference>
<dbReference type="Pfam" id="PF02816">
    <property type="entry name" value="Alpha_kinase"/>
    <property type="match status" value="1"/>
</dbReference>
<evidence type="ECO:0000256" key="11">
    <source>
        <dbReference type="SAM" id="MobiDB-lite"/>
    </source>
</evidence>
<feature type="compositionally biased region" description="Polar residues" evidence="11">
    <location>
        <begin position="865"/>
        <end position="884"/>
    </location>
</feature>
<evidence type="ECO:0000256" key="6">
    <source>
        <dbReference type="ARBA" id="ARBA00023157"/>
    </source>
</evidence>
<evidence type="ECO:0000313" key="15">
    <source>
        <dbReference type="Proteomes" id="UP000264800"/>
    </source>
</evidence>
<feature type="compositionally biased region" description="Basic and acidic residues" evidence="11">
    <location>
        <begin position="976"/>
        <end position="989"/>
    </location>
</feature>
<organism evidence="14 15">
    <name type="scientific">Kryptolebias marmoratus</name>
    <name type="common">Mangrove killifish</name>
    <name type="synonym">Rivulus marmoratus</name>
    <dbReference type="NCBI Taxonomy" id="37003"/>
    <lineage>
        <taxon>Eukaryota</taxon>
        <taxon>Metazoa</taxon>
        <taxon>Chordata</taxon>
        <taxon>Craniata</taxon>
        <taxon>Vertebrata</taxon>
        <taxon>Euteleostomi</taxon>
        <taxon>Actinopterygii</taxon>
        <taxon>Neopterygii</taxon>
        <taxon>Teleostei</taxon>
        <taxon>Neoteleostei</taxon>
        <taxon>Acanthomorphata</taxon>
        <taxon>Ovalentaria</taxon>
        <taxon>Atherinomorphae</taxon>
        <taxon>Cyprinodontiformes</taxon>
        <taxon>Rivulidae</taxon>
        <taxon>Kryptolebias</taxon>
    </lineage>
</organism>
<dbReference type="InterPro" id="IPR004166">
    <property type="entry name" value="a-kinase_dom"/>
</dbReference>
<dbReference type="RefSeq" id="XP_017263380.1">
    <property type="nucleotide sequence ID" value="XM_017407891.3"/>
</dbReference>
<keyword evidence="6" id="KW-1015">Disulfide bond</keyword>
<feature type="domain" description="Ig-like" evidence="12">
    <location>
        <begin position="1077"/>
        <end position="1165"/>
    </location>
</feature>
<dbReference type="PANTHER" id="PTHR47091">
    <property type="entry name" value="ALPHA-PROTEIN KINASE 2-RELATED"/>
    <property type="match status" value="1"/>
</dbReference>
<dbReference type="PROSITE" id="PS50835">
    <property type="entry name" value="IG_LIKE"/>
    <property type="match status" value="1"/>
</dbReference>
<evidence type="ECO:0000259" key="12">
    <source>
        <dbReference type="PROSITE" id="PS50835"/>
    </source>
</evidence>